<feature type="compositionally biased region" description="Acidic residues" evidence="1">
    <location>
        <begin position="80"/>
        <end position="101"/>
    </location>
</feature>
<organism evidence="3 4">
    <name type="scientific">Phytophthora rubi</name>
    <dbReference type="NCBI Taxonomy" id="129364"/>
    <lineage>
        <taxon>Eukaryota</taxon>
        <taxon>Sar</taxon>
        <taxon>Stramenopiles</taxon>
        <taxon>Oomycota</taxon>
        <taxon>Peronosporomycetes</taxon>
        <taxon>Peronosporales</taxon>
        <taxon>Peronosporaceae</taxon>
        <taxon>Phytophthora</taxon>
    </lineage>
</organism>
<dbReference type="Pfam" id="PF05699">
    <property type="entry name" value="Dimer_Tnp_hAT"/>
    <property type="match status" value="1"/>
</dbReference>
<sequence length="165" mass="18747">MAGSHKLGLLKKKNIAITDFWGGLTSFPLLQAIANVMFNVVCSSAAAERNFLTHTFVHSTLRNRLTPARVDKLGHMFFNDADDSDQSDGGHEDEESLDEDNNTVGRKRLRVSEIRAREEAMMMREKASQAERDKAFQNMLETMVNQNKLLMELLKRDSVNFTNQQ</sequence>
<proteinExistence type="predicted"/>
<evidence type="ECO:0000313" key="4">
    <source>
        <dbReference type="Proteomes" id="UP000434957"/>
    </source>
</evidence>
<feature type="region of interest" description="Disordered" evidence="1">
    <location>
        <begin position="80"/>
        <end position="105"/>
    </location>
</feature>
<accession>A0A6A4G7S9</accession>
<protein>
    <recommendedName>
        <fullName evidence="2">HAT C-terminal dimerisation domain-containing protein</fullName>
    </recommendedName>
</protein>
<gene>
    <name evidence="3" type="ORF">PR003_g907</name>
</gene>
<dbReference type="GO" id="GO:0046983">
    <property type="term" value="F:protein dimerization activity"/>
    <property type="evidence" value="ECO:0007669"/>
    <property type="project" value="InterPro"/>
</dbReference>
<dbReference type="AlphaFoldDB" id="A0A6A4G7S9"/>
<dbReference type="InterPro" id="IPR012337">
    <property type="entry name" value="RNaseH-like_sf"/>
</dbReference>
<feature type="domain" description="HAT C-terminal dimerisation" evidence="2">
    <location>
        <begin position="15"/>
        <end position="73"/>
    </location>
</feature>
<evidence type="ECO:0000256" key="1">
    <source>
        <dbReference type="SAM" id="MobiDB-lite"/>
    </source>
</evidence>
<name>A0A6A4G7S9_9STRA</name>
<evidence type="ECO:0000259" key="2">
    <source>
        <dbReference type="Pfam" id="PF05699"/>
    </source>
</evidence>
<keyword evidence="4" id="KW-1185">Reference proteome</keyword>
<dbReference type="Proteomes" id="UP000434957">
    <property type="component" value="Unassembled WGS sequence"/>
</dbReference>
<evidence type="ECO:0000313" key="3">
    <source>
        <dbReference type="EMBL" id="KAE9359152.1"/>
    </source>
</evidence>
<dbReference type="InterPro" id="IPR008906">
    <property type="entry name" value="HATC_C_dom"/>
</dbReference>
<reference evidence="3 4" key="1">
    <citation type="submission" date="2018-08" db="EMBL/GenBank/DDBJ databases">
        <title>Genomic investigation of the strawberry pathogen Phytophthora fragariae indicates pathogenicity is determined by transcriptional variation in three key races.</title>
        <authorList>
            <person name="Adams T.M."/>
            <person name="Armitage A.D."/>
            <person name="Sobczyk M.K."/>
            <person name="Bates H.J."/>
            <person name="Dunwell J.M."/>
            <person name="Nellist C.F."/>
            <person name="Harrison R.J."/>
        </authorList>
    </citation>
    <scope>NUCLEOTIDE SEQUENCE [LARGE SCALE GENOMIC DNA]</scope>
    <source>
        <strain evidence="3 4">SCRP333</strain>
    </source>
</reference>
<dbReference type="EMBL" id="QXFT01000022">
    <property type="protein sequence ID" value="KAE9359152.1"/>
    <property type="molecule type" value="Genomic_DNA"/>
</dbReference>
<dbReference type="SUPFAM" id="SSF53098">
    <property type="entry name" value="Ribonuclease H-like"/>
    <property type="match status" value="1"/>
</dbReference>
<comment type="caution">
    <text evidence="3">The sequence shown here is derived from an EMBL/GenBank/DDBJ whole genome shotgun (WGS) entry which is preliminary data.</text>
</comment>